<feature type="transmembrane region" description="Helical" evidence="1">
    <location>
        <begin position="324"/>
        <end position="345"/>
    </location>
</feature>
<organism evidence="2 3">
    <name type="scientific">Cesiribacter andamanensis AMV16</name>
    <dbReference type="NCBI Taxonomy" id="1279009"/>
    <lineage>
        <taxon>Bacteria</taxon>
        <taxon>Pseudomonadati</taxon>
        <taxon>Bacteroidota</taxon>
        <taxon>Cytophagia</taxon>
        <taxon>Cytophagales</taxon>
        <taxon>Cesiribacteraceae</taxon>
        <taxon>Cesiribacter</taxon>
    </lineage>
</organism>
<evidence type="ECO:0000256" key="1">
    <source>
        <dbReference type="SAM" id="Phobius"/>
    </source>
</evidence>
<feature type="transmembrane region" description="Helical" evidence="1">
    <location>
        <begin position="366"/>
        <end position="386"/>
    </location>
</feature>
<dbReference type="STRING" id="1279009.ADICEAN_03423"/>
<dbReference type="EMBL" id="AODQ01000115">
    <property type="protein sequence ID" value="EMR01437.1"/>
    <property type="molecule type" value="Genomic_DNA"/>
</dbReference>
<feature type="transmembrane region" description="Helical" evidence="1">
    <location>
        <begin position="219"/>
        <end position="237"/>
    </location>
</feature>
<feature type="transmembrane region" description="Helical" evidence="1">
    <location>
        <begin position="165"/>
        <end position="184"/>
    </location>
</feature>
<dbReference type="AlphaFoldDB" id="M7N299"/>
<dbReference type="OrthoDB" id="627992at2"/>
<feature type="transmembrane region" description="Helical" evidence="1">
    <location>
        <begin position="51"/>
        <end position="81"/>
    </location>
</feature>
<keyword evidence="1" id="KW-0472">Membrane</keyword>
<dbReference type="eggNOG" id="ENOG502Z8CA">
    <property type="taxonomic scope" value="Bacteria"/>
</dbReference>
<reference evidence="2 3" key="1">
    <citation type="journal article" date="2013" name="Genome Announc.">
        <title>Draft Genome Sequence of Cesiribacter andamanensis Strain AMV16T, Isolated from a Soil Sample from a Mud Volcano in the Andaman Islands, India.</title>
        <authorList>
            <person name="Shivaji S."/>
            <person name="Ara S."/>
            <person name="Begum Z."/>
            <person name="Srinivas T.N."/>
            <person name="Singh A."/>
            <person name="Kumar Pinnaka A."/>
        </authorList>
    </citation>
    <scope>NUCLEOTIDE SEQUENCE [LARGE SCALE GENOMIC DNA]</scope>
    <source>
        <strain evidence="2 3">AMV16</strain>
    </source>
</reference>
<sequence>MKTKFLIQTFAAMLGTYLLYQADWGLNVLLLALAVVGLLMQFQKLPLLPALLFLVAALLVAISGSLLALVLFWLLLLLVVALSHSRLSWPVALLEGLQKLLSAGWRMVFQQKQLPMRGFSLGKSLLLTLPPLFITLLFYALYSSANPVFADRISLAQLPLPRPSWFLLFFLLLYLSYALVYALPAKSLQPWDVRQPDVLLRRRKKSPFNPLWLKYEYKTALIALAMLNALLLLFHGVDLLTLLEGRPAQGVTFAQWVHQGVGTLIVSIVLAVALLIWVFRGNLNFFIHNQNLRLLARAWIIQNALLVLSTALKNSWYVASYGLTYKRIGVGVYLLLVLIGLITTWSKISHKNTLWWMIKGNLKATLLVLLLTACLPWGRLIAWYNLEQARVPDGAYLMELPLHTTDQLVKHQHLLTDQQLLRLEFRREVLQKSTTLENWKSWTLLNHYAAKNL</sequence>
<comment type="caution">
    <text evidence="2">The sequence shown here is derived from an EMBL/GenBank/DDBJ whole genome shotgun (WGS) entry which is preliminary data.</text>
</comment>
<feature type="transmembrane region" description="Helical" evidence="1">
    <location>
        <begin position="125"/>
        <end position="145"/>
    </location>
</feature>
<accession>M7N299</accession>
<name>M7N299_9BACT</name>
<protein>
    <submittedName>
        <fullName evidence="2">Uncharacterized protein</fullName>
    </submittedName>
</protein>
<dbReference type="RefSeq" id="WP_009196806.1">
    <property type="nucleotide sequence ID" value="NZ_AODQ01000115.1"/>
</dbReference>
<dbReference type="InterPro" id="IPR025291">
    <property type="entry name" value="DUF4153"/>
</dbReference>
<keyword evidence="1" id="KW-0812">Transmembrane</keyword>
<feature type="transmembrane region" description="Helical" evidence="1">
    <location>
        <begin position="20"/>
        <end position="39"/>
    </location>
</feature>
<dbReference type="Pfam" id="PF13687">
    <property type="entry name" value="DUF4153"/>
    <property type="match status" value="1"/>
</dbReference>
<evidence type="ECO:0000313" key="2">
    <source>
        <dbReference type="EMBL" id="EMR01437.1"/>
    </source>
</evidence>
<keyword evidence="1" id="KW-1133">Transmembrane helix</keyword>
<keyword evidence="3" id="KW-1185">Reference proteome</keyword>
<proteinExistence type="predicted"/>
<gene>
    <name evidence="2" type="ORF">ADICEAN_03423</name>
</gene>
<feature type="transmembrane region" description="Helical" evidence="1">
    <location>
        <begin position="257"/>
        <end position="279"/>
    </location>
</feature>
<evidence type="ECO:0000313" key="3">
    <source>
        <dbReference type="Proteomes" id="UP000011910"/>
    </source>
</evidence>
<dbReference type="Proteomes" id="UP000011910">
    <property type="component" value="Unassembled WGS sequence"/>
</dbReference>